<organism evidence="3 4">
    <name type="scientific">Pocillopora meandrina</name>
    <dbReference type="NCBI Taxonomy" id="46732"/>
    <lineage>
        <taxon>Eukaryota</taxon>
        <taxon>Metazoa</taxon>
        <taxon>Cnidaria</taxon>
        <taxon>Anthozoa</taxon>
        <taxon>Hexacorallia</taxon>
        <taxon>Scleractinia</taxon>
        <taxon>Astrocoeniina</taxon>
        <taxon>Pocilloporidae</taxon>
        <taxon>Pocillopora</taxon>
    </lineage>
</organism>
<sequence length="541" mass="61515">MLHFVVFTGLKANAVSSVNITTRIRVALVVQVNEKASLFKNLNNIYSLETTRRKRRETSPMASEETKTPTLPVTSGIEAENAIEIKNFNEPRTSVVTELQLSDISDDVGNCWRELGPKLDISAAKIQNLDDDYRCNRGKANALLLMWKQKEGNSAVAGRLADALVSIGKKCIAEMLLGVDNTKMLRCGNIPKGHVISLTVIHDLGEGLDKLMVCEDAQGNKFMVKAFNSRDNFLKLEETLVSKRFLETVVVARQESLKRYISSELQDLRLQMKKGQLACGNVDKTDTIQDASKDKTEPTSSLLNEEVDTPNDESVEKLLQSCEEHRNHFQNMFEALIKLTAEAGQQSEDDVDCVQKLLDFTMELQQKGITLFSKIESVGTQSQLKDQQHTNRFEDLHKWKTQLELQIKEVEKLLLGLLHQRTTDRKPSYKGRLPSHQKTVPKRRSNSLPGYRRKSPTDYSEGDLPKETRTKVRYSLYDRVNTVKARKIMNSYETNDSAFFYFFLFVFQESLVEAEIGRQKPSSDEEHQKIDSGARYSTKEF</sequence>
<feature type="compositionally biased region" description="Basic and acidic residues" evidence="1">
    <location>
        <begin position="288"/>
        <end position="297"/>
    </location>
</feature>
<dbReference type="Pfam" id="PF00531">
    <property type="entry name" value="Death"/>
    <property type="match status" value="1"/>
</dbReference>
<dbReference type="InterPro" id="IPR011029">
    <property type="entry name" value="DEATH-like_dom_sf"/>
</dbReference>
<evidence type="ECO:0000259" key="2">
    <source>
        <dbReference type="PROSITE" id="PS50017"/>
    </source>
</evidence>
<dbReference type="InterPro" id="IPR000488">
    <property type="entry name" value="Death_dom"/>
</dbReference>
<dbReference type="AlphaFoldDB" id="A0AAU9VY83"/>
<evidence type="ECO:0000313" key="4">
    <source>
        <dbReference type="Proteomes" id="UP001159428"/>
    </source>
</evidence>
<dbReference type="EMBL" id="CALNXJ010000006">
    <property type="protein sequence ID" value="CAH3041114.1"/>
    <property type="molecule type" value="Genomic_DNA"/>
</dbReference>
<protein>
    <recommendedName>
        <fullName evidence="2">Death domain-containing protein</fullName>
    </recommendedName>
</protein>
<dbReference type="Proteomes" id="UP001159428">
    <property type="component" value="Unassembled WGS sequence"/>
</dbReference>
<proteinExistence type="predicted"/>
<dbReference type="Gene3D" id="1.10.533.10">
    <property type="entry name" value="Death Domain, Fas"/>
    <property type="match status" value="1"/>
</dbReference>
<feature type="region of interest" description="Disordered" evidence="1">
    <location>
        <begin position="425"/>
        <end position="465"/>
    </location>
</feature>
<keyword evidence="4" id="KW-1185">Reference proteome</keyword>
<dbReference type="SMART" id="SM00005">
    <property type="entry name" value="DEATH"/>
    <property type="match status" value="1"/>
</dbReference>
<evidence type="ECO:0000256" key="1">
    <source>
        <dbReference type="SAM" id="MobiDB-lite"/>
    </source>
</evidence>
<feature type="region of interest" description="Disordered" evidence="1">
    <location>
        <begin position="51"/>
        <end position="70"/>
    </location>
</feature>
<comment type="caution">
    <text evidence="3">The sequence shown here is derived from an EMBL/GenBank/DDBJ whole genome shotgun (WGS) entry which is preliminary data.</text>
</comment>
<feature type="region of interest" description="Disordered" evidence="1">
    <location>
        <begin position="288"/>
        <end position="310"/>
    </location>
</feature>
<feature type="region of interest" description="Disordered" evidence="1">
    <location>
        <begin position="517"/>
        <end position="541"/>
    </location>
</feature>
<feature type="domain" description="Death" evidence="2">
    <location>
        <begin position="97"/>
        <end position="180"/>
    </location>
</feature>
<feature type="non-terminal residue" evidence="3">
    <location>
        <position position="541"/>
    </location>
</feature>
<gene>
    <name evidence="3" type="ORF">PMEA_00029053</name>
</gene>
<name>A0AAU9VY83_9CNID</name>
<reference evidence="3 4" key="1">
    <citation type="submission" date="2022-05" db="EMBL/GenBank/DDBJ databases">
        <authorList>
            <consortium name="Genoscope - CEA"/>
            <person name="William W."/>
        </authorList>
    </citation>
    <scope>NUCLEOTIDE SEQUENCE [LARGE SCALE GENOMIC DNA]</scope>
</reference>
<dbReference type="CDD" id="cd01670">
    <property type="entry name" value="Death"/>
    <property type="match status" value="1"/>
</dbReference>
<feature type="compositionally biased region" description="Basic residues" evidence="1">
    <location>
        <begin position="433"/>
        <end position="445"/>
    </location>
</feature>
<dbReference type="PROSITE" id="PS50017">
    <property type="entry name" value="DEATH_DOMAIN"/>
    <property type="match status" value="1"/>
</dbReference>
<dbReference type="GO" id="GO:0007165">
    <property type="term" value="P:signal transduction"/>
    <property type="evidence" value="ECO:0007669"/>
    <property type="project" value="InterPro"/>
</dbReference>
<evidence type="ECO:0000313" key="3">
    <source>
        <dbReference type="EMBL" id="CAH3041114.1"/>
    </source>
</evidence>
<dbReference type="SUPFAM" id="SSF47986">
    <property type="entry name" value="DEATH domain"/>
    <property type="match status" value="1"/>
</dbReference>
<accession>A0AAU9VY83</accession>